<comment type="caution">
    <text evidence="2">The sequence shown here is derived from an EMBL/GenBank/DDBJ whole genome shotgun (WGS) entry which is preliminary data.</text>
</comment>
<accession>A0AB74K9K9</accession>
<evidence type="ECO:0000313" key="3">
    <source>
        <dbReference type="Proteomes" id="UP000305362"/>
    </source>
</evidence>
<name>A0AB74K9K9_9BASI</name>
<evidence type="ECO:0000313" key="2">
    <source>
        <dbReference type="EMBL" id="TIC59442.1"/>
    </source>
</evidence>
<feature type="domain" description="Choline/carnitine acyltransferase" evidence="1">
    <location>
        <begin position="10"/>
        <end position="110"/>
    </location>
</feature>
<dbReference type="InterPro" id="IPR042231">
    <property type="entry name" value="Cho/carn_acyl_trans_2"/>
</dbReference>
<dbReference type="EMBL" id="SPRV01000062">
    <property type="protein sequence ID" value="TIC59442.1"/>
    <property type="molecule type" value="Genomic_DNA"/>
</dbReference>
<dbReference type="InterPro" id="IPR039551">
    <property type="entry name" value="Cho/carn_acyl_trans"/>
</dbReference>
<dbReference type="Gene3D" id="3.30.559.70">
    <property type="entry name" value="Choline/Carnitine o-acyltransferase, domain 2"/>
    <property type="match status" value="1"/>
</dbReference>
<feature type="non-terminal residue" evidence="2">
    <location>
        <position position="1"/>
    </location>
</feature>
<dbReference type="Pfam" id="PF00755">
    <property type="entry name" value="Carn_acyltransf"/>
    <property type="match status" value="1"/>
</dbReference>
<evidence type="ECO:0000259" key="1">
    <source>
        <dbReference type="Pfam" id="PF00755"/>
    </source>
</evidence>
<gene>
    <name evidence="2" type="ORF">E3Q03_03839</name>
</gene>
<dbReference type="AlphaFoldDB" id="A0AB74K9K9"/>
<proteinExistence type="predicted"/>
<organism evidence="2 3">
    <name type="scientific">Wallemia mellicola</name>
    <dbReference type="NCBI Taxonomy" id="1708541"/>
    <lineage>
        <taxon>Eukaryota</taxon>
        <taxon>Fungi</taxon>
        <taxon>Dikarya</taxon>
        <taxon>Basidiomycota</taxon>
        <taxon>Wallemiomycotina</taxon>
        <taxon>Wallemiomycetes</taxon>
        <taxon>Wallemiales</taxon>
        <taxon>Wallemiaceae</taxon>
        <taxon>Wallemia</taxon>
    </lineage>
</organism>
<reference evidence="2 3" key="1">
    <citation type="submission" date="2019-03" db="EMBL/GenBank/DDBJ databases">
        <title>Sequencing 25 genomes of Wallemia mellicola.</title>
        <authorList>
            <person name="Gostincar C."/>
        </authorList>
    </citation>
    <scope>NUCLEOTIDE SEQUENCE [LARGE SCALE GENOMIC DNA]</scope>
    <source>
        <strain evidence="2 3">EXF-1277</strain>
    </source>
</reference>
<dbReference type="SUPFAM" id="SSF52777">
    <property type="entry name" value="CoA-dependent acyltransferases"/>
    <property type="match status" value="1"/>
</dbReference>
<dbReference type="Proteomes" id="UP000305362">
    <property type="component" value="Unassembled WGS sequence"/>
</dbReference>
<sequence>HLWHAGDGGKFSNNRFVDKPAQFICWTDQSSNTARGGLMGEHSAMDGTPIVRFCEFILENIEKFLHRLEEPVDQSIANARTDISMPLHLPFNESGLEASIKEARDEVAKLSVTKPSDIL</sequence>
<protein>
    <recommendedName>
        <fullName evidence="1">Choline/carnitine acyltransferase domain-containing protein</fullName>
    </recommendedName>
</protein>